<dbReference type="InterPro" id="IPR038765">
    <property type="entry name" value="Papain-like_cys_pep_sf"/>
</dbReference>
<evidence type="ECO:0000256" key="1">
    <source>
        <dbReference type="ARBA" id="ARBA00007074"/>
    </source>
</evidence>
<dbReference type="InterPro" id="IPR051202">
    <property type="entry name" value="Peptidase_C40"/>
</dbReference>
<dbReference type="Pfam" id="PF00877">
    <property type="entry name" value="NLPC_P60"/>
    <property type="match status" value="1"/>
</dbReference>
<evidence type="ECO:0000256" key="4">
    <source>
        <dbReference type="ARBA" id="ARBA00022807"/>
    </source>
</evidence>
<comment type="similarity">
    <text evidence="1">Belongs to the peptidase C40 family.</text>
</comment>
<dbReference type="Gene3D" id="3.90.1720.10">
    <property type="entry name" value="endopeptidase domain like (from Nostoc punctiforme)"/>
    <property type="match status" value="1"/>
</dbReference>
<dbReference type="Proteomes" id="UP000198921">
    <property type="component" value="Unassembled WGS sequence"/>
</dbReference>
<keyword evidence="2" id="KW-0645">Protease</keyword>
<feature type="chain" id="PRO_5011479121" evidence="6">
    <location>
        <begin position="34"/>
        <end position="336"/>
    </location>
</feature>
<dbReference type="InterPro" id="IPR000064">
    <property type="entry name" value="NLP_P60_dom"/>
</dbReference>
<dbReference type="GO" id="GO:0006508">
    <property type="term" value="P:proteolysis"/>
    <property type="evidence" value="ECO:0007669"/>
    <property type="project" value="UniProtKB-KW"/>
</dbReference>
<dbReference type="RefSeq" id="WP_091157338.1">
    <property type="nucleotide sequence ID" value="NZ_FNOT01000007.1"/>
</dbReference>
<keyword evidence="4" id="KW-0788">Thiol protease</keyword>
<evidence type="ECO:0000256" key="2">
    <source>
        <dbReference type="ARBA" id="ARBA00022670"/>
    </source>
</evidence>
<organism evidence="8 9">
    <name type="scientific">Geodermatophilus africanus</name>
    <dbReference type="NCBI Taxonomy" id="1137993"/>
    <lineage>
        <taxon>Bacteria</taxon>
        <taxon>Bacillati</taxon>
        <taxon>Actinomycetota</taxon>
        <taxon>Actinomycetes</taxon>
        <taxon>Geodermatophilales</taxon>
        <taxon>Geodermatophilaceae</taxon>
        <taxon>Geodermatophilus</taxon>
    </lineage>
</organism>
<evidence type="ECO:0000256" key="6">
    <source>
        <dbReference type="SAM" id="SignalP"/>
    </source>
</evidence>
<dbReference type="PANTHER" id="PTHR47053">
    <property type="entry name" value="MUREIN DD-ENDOPEPTIDASE MEPH-RELATED"/>
    <property type="match status" value="1"/>
</dbReference>
<dbReference type="AlphaFoldDB" id="A0A1H3JSR5"/>
<evidence type="ECO:0000313" key="9">
    <source>
        <dbReference type="Proteomes" id="UP000198921"/>
    </source>
</evidence>
<feature type="coiled-coil region" evidence="5">
    <location>
        <begin position="152"/>
        <end position="186"/>
    </location>
</feature>
<dbReference type="STRING" id="1137993.SAMN05660209_02821"/>
<accession>A0A1H3JSR5</accession>
<dbReference type="EMBL" id="FNOT01000007">
    <property type="protein sequence ID" value="SDY43020.1"/>
    <property type="molecule type" value="Genomic_DNA"/>
</dbReference>
<evidence type="ECO:0000313" key="8">
    <source>
        <dbReference type="EMBL" id="SDY43020.1"/>
    </source>
</evidence>
<keyword evidence="5" id="KW-0175">Coiled coil</keyword>
<dbReference type="SUPFAM" id="SSF54001">
    <property type="entry name" value="Cysteine proteinases"/>
    <property type="match status" value="1"/>
</dbReference>
<proteinExistence type="inferred from homology"/>
<dbReference type="GO" id="GO:0008234">
    <property type="term" value="F:cysteine-type peptidase activity"/>
    <property type="evidence" value="ECO:0007669"/>
    <property type="project" value="UniProtKB-KW"/>
</dbReference>
<dbReference type="PROSITE" id="PS51935">
    <property type="entry name" value="NLPC_P60"/>
    <property type="match status" value="1"/>
</dbReference>
<evidence type="ECO:0000256" key="3">
    <source>
        <dbReference type="ARBA" id="ARBA00022801"/>
    </source>
</evidence>
<dbReference type="PANTHER" id="PTHR47053:SF1">
    <property type="entry name" value="MUREIN DD-ENDOPEPTIDASE MEPH-RELATED"/>
    <property type="match status" value="1"/>
</dbReference>
<sequence length="336" mass="34313">MGRNRTTSRRWTRATLAVTAAVAVLLTPATAGATPGTADEAARLVAETGRQLAALDEQVHEAQLTVAAQQQAAADAAARAAQAEGVLAGYGPQLAAIAQTAGTSQSRMAAFLTSESAADVVQQMTTLDLIAAHTEGLLAEVSIAQRAAEQARTDADATAAQATASLAELERQWAEVQTRVDAYEADFDRLSAAERAVVTTSLAGPSLAPPDTDAVVAAAPSGDVAAVLEAALAQVGDPYVWGGTGPDGFDCSGLTSFAYAAAGVSLPHSSRAQSRMGVAVSRDELMPGDLVFFYSPISHVGIYIGGGKMVHARTHGIPVAVTSVDMGGYVGARRVL</sequence>
<evidence type="ECO:0000259" key="7">
    <source>
        <dbReference type="PROSITE" id="PS51935"/>
    </source>
</evidence>
<name>A0A1H3JSR5_9ACTN</name>
<dbReference type="OrthoDB" id="5177647at2"/>
<protein>
    <submittedName>
        <fullName evidence="8">Cell wall-associated hydrolase, NlpC family</fullName>
    </submittedName>
</protein>
<evidence type="ECO:0000256" key="5">
    <source>
        <dbReference type="SAM" id="Coils"/>
    </source>
</evidence>
<reference evidence="9" key="1">
    <citation type="submission" date="2016-10" db="EMBL/GenBank/DDBJ databases">
        <authorList>
            <person name="Varghese N."/>
            <person name="Submissions S."/>
        </authorList>
    </citation>
    <scope>NUCLEOTIDE SEQUENCE [LARGE SCALE GENOMIC DNA]</scope>
    <source>
        <strain evidence="9">DSM 45422</strain>
    </source>
</reference>
<keyword evidence="3 8" id="KW-0378">Hydrolase</keyword>
<feature type="domain" description="NlpC/P60" evidence="7">
    <location>
        <begin position="221"/>
        <end position="336"/>
    </location>
</feature>
<keyword evidence="6" id="KW-0732">Signal</keyword>
<keyword evidence="9" id="KW-1185">Reference proteome</keyword>
<feature type="signal peptide" evidence="6">
    <location>
        <begin position="1"/>
        <end position="33"/>
    </location>
</feature>
<gene>
    <name evidence="8" type="ORF">SAMN05660209_02821</name>
</gene>